<dbReference type="Proteomes" id="UP000059680">
    <property type="component" value="Chromosome 10"/>
</dbReference>
<dbReference type="AlphaFoldDB" id="A0A0P0XUC5"/>
<gene>
    <name evidence="1" type="ordered locus">Os10g0387100</name>
    <name evidence="1" type="ORF">OSNPB_100387100</name>
</gene>
<sequence length="103" mass="11234">MGCRLRAALAQLLRCLRKLPWRCGLLLLLLMLVRTHRRVLRCSRGRASCRHTLPHAACRSTSPVPPCRRPPRCSPLAPPHGVAPMAVRDLGVGIGEIGSWAGG</sequence>
<evidence type="ECO:0000313" key="2">
    <source>
        <dbReference type="Proteomes" id="UP000059680"/>
    </source>
</evidence>
<evidence type="ECO:0000313" key="1">
    <source>
        <dbReference type="EMBL" id="BAT10639.1"/>
    </source>
</evidence>
<name>A0A0P0XUC5_ORYSJ</name>
<dbReference type="PaxDb" id="39947-A0A0P0XUC5"/>
<protein>
    <submittedName>
        <fullName evidence="1">Os10g0387100 protein</fullName>
    </submittedName>
</protein>
<reference evidence="1 2" key="2">
    <citation type="journal article" date="2013" name="Plant Cell Physiol.">
        <title>Rice Annotation Project Database (RAP-DB): an integrative and interactive database for rice genomics.</title>
        <authorList>
            <person name="Sakai H."/>
            <person name="Lee S.S."/>
            <person name="Tanaka T."/>
            <person name="Numa H."/>
            <person name="Kim J."/>
            <person name="Kawahara Y."/>
            <person name="Wakimoto H."/>
            <person name="Yang C.C."/>
            <person name="Iwamoto M."/>
            <person name="Abe T."/>
            <person name="Yamada Y."/>
            <person name="Muto A."/>
            <person name="Inokuchi H."/>
            <person name="Ikemura T."/>
            <person name="Matsumoto T."/>
            <person name="Sasaki T."/>
            <person name="Itoh T."/>
        </authorList>
    </citation>
    <scope>NUCLEOTIDE SEQUENCE [LARGE SCALE GENOMIC DNA]</scope>
    <source>
        <strain evidence="2">cv. Nipponbare</strain>
    </source>
</reference>
<keyword evidence="2" id="KW-1185">Reference proteome</keyword>
<reference evidence="1 2" key="3">
    <citation type="journal article" date="2013" name="Rice">
        <title>Improvement of the Oryza sativa Nipponbare reference genome using next generation sequence and optical map data.</title>
        <authorList>
            <person name="Kawahara Y."/>
            <person name="de la Bastide M."/>
            <person name="Hamilton J.P."/>
            <person name="Kanamori H."/>
            <person name="McCombie W.R."/>
            <person name="Ouyang S."/>
            <person name="Schwartz D.C."/>
            <person name="Tanaka T."/>
            <person name="Wu J."/>
            <person name="Zhou S."/>
            <person name="Childs K.L."/>
            <person name="Davidson R.M."/>
            <person name="Lin H."/>
            <person name="Quesada-Ocampo L."/>
            <person name="Vaillancourt B."/>
            <person name="Sakai H."/>
            <person name="Lee S.S."/>
            <person name="Kim J."/>
            <person name="Numa H."/>
            <person name="Itoh T."/>
            <person name="Buell C.R."/>
            <person name="Matsumoto T."/>
        </authorList>
    </citation>
    <scope>NUCLEOTIDE SEQUENCE [LARGE SCALE GENOMIC DNA]</scope>
    <source>
        <strain evidence="2">cv. Nipponbare</strain>
    </source>
</reference>
<accession>A0A0P0XUC5</accession>
<dbReference type="InParanoid" id="A0A0P0XUC5"/>
<dbReference type="EMBL" id="AP014966">
    <property type="protein sequence ID" value="BAT10639.1"/>
    <property type="molecule type" value="Genomic_DNA"/>
</dbReference>
<proteinExistence type="predicted"/>
<organism evidence="1 2">
    <name type="scientific">Oryza sativa subsp. japonica</name>
    <name type="common">Rice</name>
    <dbReference type="NCBI Taxonomy" id="39947"/>
    <lineage>
        <taxon>Eukaryota</taxon>
        <taxon>Viridiplantae</taxon>
        <taxon>Streptophyta</taxon>
        <taxon>Embryophyta</taxon>
        <taxon>Tracheophyta</taxon>
        <taxon>Spermatophyta</taxon>
        <taxon>Magnoliopsida</taxon>
        <taxon>Liliopsida</taxon>
        <taxon>Poales</taxon>
        <taxon>Poaceae</taxon>
        <taxon>BOP clade</taxon>
        <taxon>Oryzoideae</taxon>
        <taxon>Oryzeae</taxon>
        <taxon>Oryzinae</taxon>
        <taxon>Oryza</taxon>
        <taxon>Oryza sativa</taxon>
    </lineage>
</organism>
<reference evidence="2" key="1">
    <citation type="journal article" date="2005" name="Nature">
        <title>The map-based sequence of the rice genome.</title>
        <authorList>
            <consortium name="International rice genome sequencing project (IRGSP)"/>
            <person name="Matsumoto T."/>
            <person name="Wu J."/>
            <person name="Kanamori H."/>
            <person name="Katayose Y."/>
            <person name="Fujisawa M."/>
            <person name="Namiki N."/>
            <person name="Mizuno H."/>
            <person name="Yamamoto K."/>
            <person name="Antonio B.A."/>
            <person name="Baba T."/>
            <person name="Sakata K."/>
            <person name="Nagamura Y."/>
            <person name="Aoki H."/>
            <person name="Arikawa K."/>
            <person name="Arita K."/>
            <person name="Bito T."/>
            <person name="Chiden Y."/>
            <person name="Fujitsuka N."/>
            <person name="Fukunaka R."/>
            <person name="Hamada M."/>
            <person name="Harada C."/>
            <person name="Hayashi A."/>
            <person name="Hijishita S."/>
            <person name="Honda M."/>
            <person name="Hosokawa S."/>
            <person name="Ichikawa Y."/>
            <person name="Idonuma A."/>
            <person name="Iijima M."/>
            <person name="Ikeda M."/>
            <person name="Ikeno M."/>
            <person name="Ito K."/>
            <person name="Ito S."/>
            <person name="Ito T."/>
            <person name="Ito Y."/>
            <person name="Ito Y."/>
            <person name="Iwabuchi A."/>
            <person name="Kamiya K."/>
            <person name="Karasawa W."/>
            <person name="Kurita K."/>
            <person name="Katagiri S."/>
            <person name="Kikuta A."/>
            <person name="Kobayashi H."/>
            <person name="Kobayashi N."/>
            <person name="Machita K."/>
            <person name="Maehara T."/>
            <person name="Masukawa M."/>
            <person name="Mizubayashi T."/>
            <person name="Mukai Y."/>
            <person name="Nagasaki H."/>
            <person name="Nagata Y."/>
            <person name="Naito S."/>
            <person name="Nakashima M."/>
            <person name="Nakama Y."/>
            <person name="Nakamichi Y."/>
            <person name="Nakamura M."/>
            <person name="Meguro A."/>
            <person name="Negishi M."/>
            <person name="Ohta I."/>
            <person name="Ohta T."/>
            <person name="Okamoto M."/>
            <person name="Ono N."/>
            <person name="Saji S."/>
            <person name="Sakaguchi M."/>
            <person name="Sakai K."/>
            <person name="Shibata M."/>
            <person name="Shimokawa T."/>
            <person name="Song J."/>
            <person name="Takazaki Y."/>
            <person name="Terasawa K."/>
            <person name="Tsugane M."/>
            <person name="Tsuji K."/>
            <person name="Ueda S."/>
            <person name="Waki K."/>
            <person name="Yamagata H."/>
            <person name="Yamamoto M."/>
            <person name="Yamamoto S."/>
            <person name="Yamane H."/>
            <person name="Yoshiki S."/>
            <person name="Yoshihara R."/>
            <person name="Yukawa K."/>
            <person name="Zhong H."/>
            <person name="Yano M."/>
            <person name="Yuan Q."/>
            <person name="Ouyang S."/>
            <person name="Liu J."/>
            <person name="Jones K.M."/>
            <person name="Gansberger K."/>
            <person name="Moffat K."/>
            <person name="Hill J."/>
            <person name="Bera J."/>
            <person name="Fadrosh D."/>
            <person name="Jin S."/>
            <person name="Johri S."/>
            <person name="Kim M."/>
            <person name="Overton L."/>
            <person name="Reardon M."/>
            <person name="Tsitrin T."/>
            <person name="Vuong H."/>
            <person name="Weaver B."/>
            <person name="Ciecko A."/>
            <person name="Tallon L."/>
            <person name="Jackson J."/>
            <person name="Pai G."/>
            <person name="Aken S.V."/>
            <person name="Utterback T."/>
            <person name="Reidmuller S."/>
            <person name="Feldblyum T."/>
            <person name="Hsiao J."/>
            <person name="Zismann V."/>
            <person name="Iobst S."/>
            <person name="de Vazeille A.R."/>
            <person name="Buell C.R."/>
            <person name="Ying K."/>
            <person name="Li Y."/>
            <person name="Lu T."/>
            <person name="Huang Y."/>
            <person name="Zhao Q."/>
            <person name="Feng Q."/>
            <person name="Zhang L."/>
            <person name="Zhu J."/>
            <person name="Weng Q."/>
            <person name="Mu J."/>
            <person name="Lu Y."/>
            <person name="Fan D."/>
            <person name="Liu Y."/>
            <person name="Guan J."/>
            <person name="Zhang Y."/>
            <person name="Yu S."/>
            <person name="Liu X."/>
            <person name="Zhang Y."/>
            <person name="Hong G."/>
            <person name="Han B."/>
            <person name="Choisne N."/>
            <person name="Demange N."/>
            <person name="Orjeda G."/>
            <person name="Samain S."/>
            <person name="Cattolico L."/>
            <person name="Pelletier E."/>
            <person name="Couloux A."/>
            <person name="Segurens B."/>
            <person name="Wincker P."/>
            <person name="D'Hont A."/>
            <person name="Scarpelli C."/>
            <person name="Weissenbach J."/>
            <person name="Salanoubat M."/>
            <person name="Quetier F."/>
            <person name="Yu Y."/>
            <person name="Kim H.R."/>
            <person name="Rambo T."/>
            <person name="Currie J."/>
            <person name="Collura K."/>
            <person name="Luo M."/>
            <person name="Yang T."/>
            <person name="Ammiraju J.S.S."/>
            <person name="Engler F."/>
            <person name="Soderlund C."/>
            <person name="Wing R.A."/>
            <person name="Palmer L.E."/>
            <person name="de la Bastide M."/>
            <person name="Spiegel L."/>
            <person name="Nascimento L."/>
            <person name="Zutavern T."/>
            <person name="O'Shaughnessy A."/>
            <person name="Dike S."/>
            <person name="Dedhia N."/>
            <person name="Preston R."/>
            <person name="Balija V."/>
            <person name="McCombie W.R."/>
            <person name="Chow T."/>
            <person name="Chen H."/>
            <person name="Chung M."/>
            <person name="Chen C."/>
            <person name="Shaw J."/>
            <person name="Wu H."/>
            <person name="Hsiao K."/>
            <person name="Chao Y."/>
            <person name="Chu M."/>
            <person name="Cheng C."/>
            <person name="Hour A."/>
            <person name="Lee P."/>
            <person name="Lin S."/>
            <person name="Lin Y."/>
            <person name="Liou J."/>
            <person name="Liu S."/>
            <person name="Hsing Y."/>
            <person name="Raghuvanshi S."/>
            <person name="Mohanty A."/>
            <person name="Bharti A.K."/>
            <person name="Gaur A."/>
            <person name="Gupta V."/>
            <person name="Kumar D."/>
            <person name="Ravi V."/>
            <person name="Vij S."/>
            <person name="Kapur A."/>
            <person name="Khurana P."/>
            <person name="Khurana P."/>
            <person name="Khurana J.P."/>
            <person name="Tyagi A.K."/>
            <person name="Gaikwad K."/>
            <person name="Singh A."/>
            <person name="Dalal V."/>
            <person name="Srivastava S."/>
            <person name="Dixit A."/>
            <person name="Pal A.K."/>
            <person name="Ghazi I.A."/>
            <person name="Yadav M."/>
            <person name="Pandit A."/>
            <person name="Bhargava A."/>
            <person name="Sureshbabu K."/>
            <person name="Batra K."/>
            <person name="Sharma T.R."/>
            <person name="Mohapatra T."/>
            <person name="Singh N.K."/>
            <person name="Messing J."/>
            <person name="Nelson A.B."/>
            <person name="Fuks G."/>
            <person name="Kavchok S."/>
            <person name="Keizer G."/>
            <person name="Linton E."/>
            <person name="Llaca V."/>
            <person name="Song R."/>
            <person name="Tanyolac B."/>
            <person name="Young S."/>
            <person name="Ho-Il K."/>
            <person name="Hahn J.H."/>
            <person name="Sangsakoo G."/>
            <person name="Vanavichit A."/>
            <person name="de Mattos Luiz.A.T."/>
            <person name="Zimmer P.D."/>
            <person name="Malone G."/>
            <person name="Dellagostin O."/>
            <person name="de Oliveira A.C."/>
            <person name="Bevan M."/>
            <person name="Bancroft I."/>
            <person name="Minx P."/>
            <person name="Cordum H."/>
            <person name="Wilson R."/>
            <person name="Cheng Z."/>
            <person name="Jin W."/>
            <person name="Jiang J."/>
            <person name="Leong S.A."/>
            <person name="Iwama H."/>
            <person name="Gojobori T."/>
            <person name="Itoh T."/>
            <person name="Niimura Y."/>
            <person name="Fujii Y."/>
            <person name="Habara T."/>
            <person name="Sakai H."/>
            <person name="Sato Y."/>
            <person name="Wilson G."/>
            <person name="Kumar K."/>
            <person name="McCouch S."/>
            <person name="Juretic N."/>
            <person name="Hoen D."/>
            <person name="Wright S."/>
            <person name="Bruskiewich R."/>
            <person name="Bureau T."/>
            <person name="Miyao A."/>
            <person name="Hirochika H."/>
            <person name="Nishikawa T."/>
            <person name="Kadowaki K."/>
            <person name="Sugiura M."/>
            <person name="Burr B."/>
            <person name="Sasaki T."/>
        </authorList>
    </citation>
    <scope>NUCLEOTIDE SEQUENCE [LARGE SCALE GENOMIC DNA]</scope>
    <source>
        <strain evidence="2">cv. Nipponbare</strain>
    </source>
</reference>